<sequence>MLETPSSLENADPITCYVPAMFTTNGMWQGDNPLDYALPLFVLQLMLVLVTTLVLIFILKPLRQPCVFAEILVGFIVGPSILGTVKKLSTTLFPLRSVIVLETMAYVGIQYFVFLVGVEIDLSVIKRGAKKAISIASGKGKRVSFIILPFHKHQIVDKGMESLSPVFQTINQNILDKAPCSVGILVDRGLNGSFTPCSVGILVDRGLNGSFTRSDINQVSHYVVMLFLGGPNDREALAYAWRMSHHLSNSITIMRFLPGPNVPRPNCMVYPTDELDKPELPTVMNDTEHERRLDEEYLNEFRAKMAGSKSIAYVEKIVNNGDEIVTTIRSIGSVQDLYIVRRGQGAISPLTIGLADWCECLELGAIGDLIASVLVVQHVGLGDPSMNQVSNLMGPVSPIANNSGQVDFDEQVSLEGG</sequence>
<accession>A0A9Q1JLL8</accession>
<evidence type="ECO:0000259" key="8">
    <source>
        <dbReference type="Pfam" id="PF23259"/>
    </source>
</evidence>
<protein>
    <recommendedName>
        <fullName evidence="11">Cation/H+ exchanger domain-containing protein</fullName>
    </recommendedName>
</protein>
<dbReference type="AlphaFoldDB" id="A0A9Q1JLL8"/>
<dbReference type="GO" id="GO:0006885">
    <property type="term" value="P:regulation of pH"/>
    <property type="evidence" value="ECO:0007669"/>
    <property type="project" value="TreeGrafter"/>
</dbReference>
<evidence type="ECO:0000313" key="10">
    <source>
        <dbReference type="Proteomes" id="UP001153076"/>
    </source>
</evidence>
<dbReference type="Pfam" id="PF23256">
    <property type="entry name" value="CHX17_2nd"/>
    <property type="match status" value="1"/>
</dbReference>
<dbReference type="OrthoDB" id="2687058at2759"/>
<feature type="domain" description="Cation/H(+) antiporter central" evidence="7">
    <location>
        <begin position="134"/>
        <end position="193"/>
    </location>
</feature>
<dbReference type="InterPro" id="IPR057291">
    <property type="entry name" value="CHX17_2nd"/>
</dbReference>
<dbReference type="GO" id="GO:1902600">
    <property type="term" value="P:proton transmembrane transport"/>
    <property type="evidence" value="ECO:0007669"/>
    <property type="project" value="InterPro"/>
</dbReference>
<evidence type="ECO:0000259" key="7">
    <source>
        <dbReference type="Pfam" id="PF23256"/>
    </source>
</evidence>
<evidence type="ECO:0000256" key="2">
    <source>
        <dbReference type="ARBA" id="ARBA00022448"/>
    </source>
</evidence>
<dbReference type="GO" id="GO:0015297">
    <property type="term" value="F:antiporter activity"/>
    <property type="evidence" value="ECO:0007669"/>
    <property type="project" value="InterPro"/>
</dbReference>
<evidence type="ECO:0000256" key="5">
    <source>
        <dbReference type="ARBA" id="ARBA00023065"/>
    </source>
</evidence>
<dbReference type="GO" id="GO:0006813">
    <property type="term" value="P:potassium ion transport"/>
    <property type="evidence" value="ECO:0007669"/>
    <property type="project" value="UniProtKB-KW"/>
</dbReference>
<evidence type="ECO:0000256" key="1">
    <source>
        <dbReference type="ARBA" id="ARBA00004141"/>
    </source>
</evidence>
<keyword evidence="3" id="KW-0633">Potassium transport</keyword>
<name>A0A9Q1JLL8_9CARY</name>
<dbReference type="GO" id="GO:0012505">
    <property type="term" value="C:endomembrane system"/>
    <property type="evidence" value="ECO:0007669"/>
    <property type="project" value="TreeGrafter"/>
</dbReference>
<keyword evidence="5" id="KW-0406">Ion transport</keyword>
<evidence type="ECO:0000256" key="4">
    <source>
        <dbReference type="ARBA" id="ARBA00022958"/>
    </source>
</evidence>
<feature type="transmembrane region" description="Helical" evidence="6">
    <location>
        <begin position="36"/>
        <end position="59"/>
    </location>
</feature>
<dbReference type="Pfam" id="PF23259">
    <property type="entry name" value="CHX17_C"/>
    <property type="match status" value="1"/>
</dbReference>
<evidence type="ECO:0000256" key="3">
    <source>
        <dbReference type="ARBA" id="ARBA00022538"/>
    </source>
</evidence>
<dbReference type="EMBL" id="JAKOGI010001030">
    <property type="protein sequence ID" value="KAJ8428284.1"/>
    <property type="molecule type" value="Genomic_DNA"/>
</dbReference>
<keyword evidence="2" id="KW-0813">Transport</keyword>
<dbReference type="PANTHER" id="PTHR32468">
    <property type="entry name" value="CATION/H + ANTIPORTER"/>
    <property type="match status" value="1"/>
</dbReference>
<feature type="transmembrane region" description="Helical" evidence="6">
    <location>
        <begin position="105"/>
        <end position="125"/>
    </location>
</feature>
<dbReference type="Proteomes" id="UP001153076">
    <property type="component" value="Unassembled WGS sequence"/>
</dbReference>
<evidence type="ECO:0000313" key="9">
    <source>
        <dbReference type="EMBL" id="KAJ8428284.1"/>
    </source>
</evidence>
<keyword evidence="10" id="KW-1185">Reference proteome</keyword>
<evidence type="ECO:0008006" key="11">
    <source>
        <dbReference type="Google" id="ProtNLM"/>
    </source>
</evidence>
<dbReference type="Gene3D" id="1.20.1530.20">
    <property type="match status" value="1"/>
</dbReference>
<reference evidence="9" key="1">
    <citation type="submission" date="2022-04" db="EMBL/GenBank/DDBJ databases">
        <title>Carnegiea gigantea Genome sequencing and assembly v2.</title>
        <authorList>
            <person name="Copetti D."/>
            <person name="Sanderson M.J."/>
            <person name="Burquez A."/>
            <person name="Wojciechowski M.F."/>
        </authorList>
    </citation>
    <scope>NUCLEOTIDE SEQUENCE</scope>
    <source>
        <strain evidence="9">SGP5-SGP5p</strain>
        <tissue evidence="9">Aerial part</tissue>
    </source>
</reference>
<gene>
    <name evidence="9" type="ORF">Cgig2_027416</name>
</gene>
<dbReference type="InterPro" id="IPR038770">
    <property type="entry name" value="Na+/solute_symporter_sf"/>
</dbReference>
<organism evidence="9 10">
    <name type="scientific">Carnegiea gigantea</name>
    <dbReference type="NCBI Taxonomy" id="171969"/>
    <lineage>
        <taxon>Eukaryota</taxon>
        <taxon>Viridiplantae</taxon>
        <taxon>Streptophyta</taxon>
        <taxon>Embryophyta</taxon>
        <taxon>Tracheophyta</taxon>
        <taxon>Spermatophyta</taxon>
        <taxon>Magnoliopsida</taxon>
        <taxon>eudicotyledons</taxon>
        <taxon>Gunneridae</taxon>
        <taxon>Pentapetalae</taxon>
        <taxon>Caryophyllales</taxon>
        <taxon>Cactineae</taxon>
        <taxon>Cactaceae</taxon>
        <taxon>Cactoideae</taxon>
        <taxon>Echinocereeae</taxon>
        <taxon>Carnegiea</taxon>
    </lineage>
</organism>
<comment type="caution">
    <text evidence="9">The sequence shown here is derived from an EMBL/GenBank/DDBJ whole genome shotgun (WGS) entry which is preliminary data.</text>
</comment>
<dbReference type="InterPro" id="IPR057290">
    <property type="entry name" value="CHX17_C"/>
</dbReference>
<keyword evidence="6" id="KW-1133">Transmembrane helix</keyword>
<keyword evidence="6" id="KW-0472">Membrane</keyword>
<feature type="domain" description="Cation/H(+) antiporter C-terminal" evidence="8">
    <location>
        <begin position="223"/>
        <end position="375"/>
    </location>
</feature>
<dbReference type="GO" id="GO:0016020">
    <property type="term" value="C:membrane"/>
    <property type="evidence" value="ECO:0007669"/>
    <property type="project" value="UniProtKB-SubCell"/>
</dbReference>
<comment type="subcellular location">
    <subcellularLocation>
        <location evidence="1">Membrane</location>
        <topology evidence="1">Multi-pass membrane protein</topology>
    </subcellularLocation>
</comment>
<dbReference type="PANTHER" id="PTHR32468:SF26">
    <property type="entry name" value="CATION_H(+) ANTIPORTER 15"/>
    <property type="match status" value="1"/>
</dbReference>
<evidence type="ECO:0000256" key="6">
    <source>
        <dbReference type="SAM" id="Phobius"/>
    </source>
</evidence>
<dbReference type="InterPro" id="IPR050794">
    <property type="entry name" value="CPA2_transporter"/>
</dbReference>
<keyword evidence="6" id="KW-0812">Transmembrane</keyword>
<feature type="transmembrane region" description="Helical" evidence="6">
    <location>
        <begin position="66"/>
        <end position="85"/>
    </location>
</feature>
<keyword evidence="4" id="KW-0630">Potassium</keyword>
<proteinExistence type="predicted"/>